<evidence type="ECO:0000313" key="2">
    <source>
        <dbReference type="EMBL" id="SZX68033.1"/>
    </source>
</evidence>
<dbReference type="EMBL" id="FNXT01000831">
    <property type="protein sequence ID" value="SZX68033.1"/>
    <property type="molecule type" value="Genomic_DNA"/>
</dbReference>
<organism evidence="2 3">
    <name type="scientific">Tetradesmus obliquus</name>
    <name type="common">Green alga</name>
    <name type="synonym">Acutodesmus obliquus</name>
    <dbReference type="NCBI Taxonomy" id="3088"/>
    <lineage>
        <taxon>Eukaryota</taxon>
        <taxon>Viridiplantae</taxon>
        <taxon>Chlorophyta</taxon>
        <taxon>core chlorophytes</taxon>
        <taxon>Chlorophyceae</taxon>
        <taxon>CS clade</taxon>
        <taxon>Sphaeropleales</taxon>
        <taxon>Scenedesmaceae</taxon>
        <taxon>Tetradesmus</taxon>
    </lineage>
</organism>
<name>A0A383VSZ7_TETOB</name>
<gene>
    <name evidence="2" type="ORF">BQ4739_LOCUS8359</name>
</gene>
<keyword evidence="3" id="KW-1185">Reference proteome</keyword>
<proteinExistence type="predicted"/>
<accession>A0A383VSZ7</accession>
<evidence type="ECO:0000259" key="1">
    <source>
        <dbReference type="PROSITE" id="PS00028"/>
    </source>
</evidence>
<reference evidence="2 3" key="1">
    <citation type="submission" date="2016-10" db="EMBL/GenBank/DDBJ databases">
        <authorList>
            <person name="Cai Z."/>
        </authorList>
    </citation>
    <scope>NUCLEOTIDE SEQUENCE [LARGE SCALE GENOMIC DNA]</scope>
</reference>
<dbReference type="SUPFAM" id="SSF144232">
    <property type="entry name" value="HIT/MYND zinc finger-like"/>
    <property type="match status" value="1"/>
</dbReference>
<evidence type="ECO:0000313" key="3">
    <source>
        <dbReference type="Proteomes" id="UP000256970"/>
    </source>
</evidence>
<dbReference type="AlphaFoldDB" id="A0A383VSZ7"/>
<dbReference type="Proteomes" id="UP000256970">
    <property type="component" value="Unassembled WGS sequence"/>
</dbReference>
<dbReference type="PROSITE" id="PS00028">
    <property type="entry name" value="ZINC_FINGER_C2H2_1"/>
    <property type="match status" value="1"/>
</dbReference>
<feature type="domain" description="C2H2-type" evidence="1">
    <location>
        <begin position="392"/>
        <end position="412"/>
    </location>
</feature>
<protein>
    <recommendedName>
        <fullName evidence="1">C2H2-type domain-containing protein</fullName>
    </recommendedName>
</protein>
<dbReference type="InterPro" id="IPR013087">
    <property type="entry name" value="Znf_C2H2_type"/>
</dbReference>
<sequence length="425" mass="44978">MLLQPLVQLLLPAVQHLLDGSAVEAARLPAAHNVVQNRVALVTFTSHRLLDGLFDASNPAQVADVLFDLPVTATAQLETAMRAKVKQLIPAGYVTDARLTDERYQQGAESAAKYALLCTTIVGIDAFVHAAKSGKLRAAAAATGLLQLAPRLHGLLTSSCKCYSATSSKAAEEVYVQDEQGLSHLWTGIKSCSELLAALLSSLSFLAMPADTTPVQHRLSGSSLALQLGPGAAPWLHVAGRILLLLAQLLALLPCKGFQMAAPNADHAQKMWSSITDQLKEQLQTLFLPGVSDAAYATVIGKLLRRAAALQCSWQRWSALKAAVEQSAVVSGEGACWRAVNQWLAVEVASNLQELGEALVAALPQRLCCSSHACCCLDKVSEAAAAAAAVACPRCGAAYCSKVCFESHWKQHKVVCKLAAGGRCK</sequence>